<feature type="transmembrane region" description="Helical" evidence="6">
    <location>
        <begin position="714"/>
        <end position="734"/>
    </location>
</feature>
<feature type="transmembrane region" description="Helical" evidence="6">
    <location>
        <begin position="812"/>
        <end position="840"/>
    </location>
</feature>
<dbReference type="PANTHER" id="PTHR33406">
    <property type="entry name" value="MEMBRANE PROTEIN MJ1562-RELATED"/>
    <property type="match status" value="1"/>
</dbReference>
<feature type="transmembrane region" description="Helical" evidence="6">
    <location>
        <begin position="788"/>
        <end position="806"/>
    </location>
</feature>
<evidence type="ECO:0000313" key="8">
    <source>
        <dbReference type="EMBL" id="AJQ94641.1"/>
    </source>
</evidence>
<evidence type="ECO:0000256" key="4">
    <source>
        <dbReference type="ARBA" id="ARBA00022989"/>
    </source>
</evidence>
<accession>A0A0C5VK40</accession>
<feature type="transmembrane region" description="Helical" evidence="6">
    <location>
        <begin position="360"/>
        <end position="380"/>
    </location>
</feature>
<feature type="transmembrane region" description="Helical" evidence="6">
    <location>
        <begin position="313"/>
        <end position="335"/>
    </location>
</feature>
<feature type="transmembrane region" description="Helical" evidence="6">
    <location>
        <begin position="12"/>
        <end position="33"/>
    </location>
</feature>
<dbReference type="HOGENOM" id="CLU_008861_3_1_6"/>
<comment type="subcellular location">
    <subcellularLocation>
        <location evidence="1">Cell membrane</location>
        <topology evidence="1">Multi-pass membrane protein</topology>
    </subcellularLocation>
</comment>
<gene>
    <name evidence="8" type="ORF">YC6258_02603</name>
</gene>
<evidence type="ECO:0000313" key="9">
    <source>
        <dbReference type="Proteomes" id="UP000032266"/>
    </source>
</evidence>
<keyword evidence="2" id="KW-1003">Cell membrane</keyword>
<dbReference type="PATRIC" id="fig|1445510.3.peg.2557"/>
<dbReference type="KEGG" id="gsn:YC6258_02603"/>
<dbReference type="Proteomes" id="UP000032266">
    <property type="component" value="Chromosome"/>
</dbReference>
<dbReference type="AlphaFoldDB" id="A0A0C5VK40"/>
<dbReference type="PROSITE" id="PS50156">
    <property type="entry name" value="SSD"/>
    <property type="match status" value="1"/>
</dbReference>
<feature type="transmembrane region" description="Helical" evidence="6">
    <location>
        <begin position="740"/>
        <end position="762"/>
    </location>
</feature>
<feature type="transmembrane region" description="Helical" evidence="6">
    <location>
        <begin position="386"/>
        <end position="408"/>
    </location>
</feature>
<evidence type="ECO:0000256" key="6">
    <source>
        <dbReference type="SAM" id="Phobius"/>
    </source>
</evidence>
<evidence type="ECO:0000256" key="2">
    <source>
        <dbReference type="ARBA" id="ARBA00022475"/>
    </source>
</evidence>
<dbReference type="InterPro" id="IPR050545">
    <property type="entry name" value="Mycobact_MmpL"/>
</dbReference>
<feature type="transmembrane region" description="Helical" evidence="6">
    <location>
        <begin position="261"/>
        <end position="280"/>
    </location>
</feature>
<dbReference type="PANTHER" id="PTHR33406:SF12">
    <property type="entry name" value="BLR2997 PROTEIN"/>
    <property type="match status" value="1"/>
</dbReference>
<keyword evidence="9" id="KW-1185">Reference proteome</keyword>
<dbReference type="EMBL" id="CP007142">
    <property type="protein sequence ID" value="AJQ94641.1"/>
    <property type="molecule type" value="Genomic_DNA"/>
</dbReference>
<dbReference type="RefSeq" id="WP_044617137.1">
    <property type="nucleotide sequence ID" value="NZ_CP007142.1"/>
</dbReference>
<dbReference type="SUPFAM" id="SSF82866">
    <property type="entry name" value="Multidrug efflux transporter AcrB transmembrane domain"/>
    <property type="match status" value="2"/>
</dbReference>
<feature type="transmembrane region" description="Helical" evidence="6">
    <location>
        <begin position="689"/>
        <end position="707"/>
    </location>
</feature>
<protein>
    <submittedName>
        <fullName evidence="8">Putative exporter of the RND superfamily</fullName>
    </submittedName>
</protein>
<dbReference type="GO" id="GO:0005886">
    <property type="term" value="C:plasma membrane"/>
    <property type="evidence" value="ECO:0007669"/>
    <property type="project" value="UniProtKB-SubCell"/>
</dbReference>
<name>A0A0C5VK40_9GAMM</name>
<organism evidence="8 9">
    <name type="scientific">Gynuella sunshinyii YC6258</name>
    <dbReference type="NCBI Taxonomy" id="1445510"/>
    <lineage>
        <taxon>Bacteria</taxon>
        <taxon>Pseudomonadati</taxon>
        <taxon>Pseudomonadota</taxon>
        <taxon>Gammaproteobacteria</taxon>
        <taxon>Oceanospirillales</taxon>
        <taxon>Saccharospirillaceae</taxon>
        <taxon>Gynuella</taxon>
    </lineage>
</organism>
<evidence type="ECO:0000256" key="1">
    <source>
        <dbReference type="ARBA" id="ARBA00004651"/>
    </source>
</evidence>
<dbReference type="STRING" id="1445510.YC6258_02603"/>
<reference evidence="8 9" key="1">
    <citation type="submission" date="2014-01" db="EMBL/GenBank/DDBJ databases">
        <title>Full genme sequencing of cellulolytic bacterium Gynuella sunshinyii YC6258T gen. nov., sp. nov.</title>
        <authorList>
            <person name="Khan H."/>
            <person name="Chung E.J."/>
            <person name="Chung Y.R."/>
        </authorList>
    </citation>
    <scope>NUCLEOTIDE SEQUENCE [LARGE SCALE GENOMIC DNA]</scope>
    <source>
        <strain evidence="8 9">YC6258</strain>
    </source>
</reference>
<dbReference type="InterPro" id="IPR004869">
    <property type="entry name" value="MMPL_dom"/>
</dbReference>
<feature type="domain" description="SSD" evidence="7">
    <location>
        <begin position="713"/>
        <end position="839"/>
    </location>
</feature>
<keyword evidence="4 6" id="KW-1133">Transmembrane helix</keyword>
<keyword evidence="3 6" id="KW-0812">Transmembrane</keyword>
<sequence>MLRWIQEKYDGIVLDNAIWMLVLLAVVTAFMGYSARNFELDASADTLVLEGDPDYRYFREISERYGASSFMFMTYTPQSALFSPESLAELTKLRDELRKIDGIQSIVTVMDVPLLSNPPVPLDQLVSNIKSLEDPETNIEMAKQELANSPLYVNLLLNLDYNTTALQINFPVDEVLSNLQDTRQKLLDKKSDSELTGEDIRQLNQLNILIKERNKLLTKKLSQQIDQIRAIMEKYKDHAELHIGGVPLLADDIVSYVRSDLMVFGLGVLVLLIITLGMIFRRIHWVIVPMAACADVVIIMMGMLGSMHWQVTVISSNFISLLLILTLSMTIHLIVRYRELLKRHPEWEQRAIVSATVRQIFIPCLYMALTTGVAFISLIVSGIRPVINFGLMMTVGILVAFLVAFTFLPAMMMLVGKDESEAKDASNVPFSQWFANLTIRHGTKVLVVSVFAAGMTVIGVSRLVVENSFIDYFAEDTEVYQGLSVIDQRLGGTTPLDVLIDFPGTEIVPNKAATKSDQNNGDNDGFVDEDFFGSMDDVSDFESDFGGDKDPEKYWFTADKIAVIKQVHSYLDSNPDIGKVLSLATMIEIAESFNNNKPMTDVQLALLYSVIPKEFRRLVIDPYVSVEHGQARFSLRVIDSKKELNRNQLLKQIKQDISEKLGIAPERVHLSGLMVLYNNMLQSLFSSQIKTLGLVFVAIMCMFLVLFRSLKLSLIAMAPNLLAATFVLGIMGWASIPLDIMTITIASITIGMAVDNTIHYIVRFREEFLLDHNYMATLKRSHSTIGRAMFYTSLSIIIGFSILVLSSFRPTIYFGFLTALAMFVALVGSLTLLPQLLILFKPFKSDALTRSVDH</sequence>
<dbReference type="Pfam" id="PF03176">
    <property type="entry name" value="MMPL"/>
    <property type="match status" value="2"/>
</dbReference>
<dbReference type="Gene3D" id="1.20.1640.10">
    <property type="entry name" value="Multidrug efflux transporter AcrB transmembrane domain"/>
    <property type="match status" value="2"/>
</dbReference>
<keyword evidence="5 6" id="KW-0472">Membrane</keyword>
<evidence type="ECO:0000256" key="5">
    <source>
        <dbReference type="ARBA" id="ARBA00023136"/>
    </source>
</evidence>
<dbReference type="InterPro" id="IPR000731">
    <property type="entry name" value="SSD"/>
</dbReference>
<feature type="transmembrane region" description="Helical" evidence="6">
    <location>
        <begin position="445"/>
        <end position="465"/>
    </location>
</feature>
<feature type="transmembrane region" description="Helical" evidence="6">
    <location>
        <begin position="287"/>
        <end position="307"/>
    </location>
</feature>
<proteinExistence type="predicted"/>
<evidence type="ECO:0000259" key="7">
    <source>
        <dbReference type="PROSITE" id="PS50156"/>
    </source>
</evidence>
<dbReference type="OrthoDB" id="9759187at2"/>
<evidence type="ECO:0000256" key="3">
    <source>
        <dbReference type="ARBA" id="ARBA00022692"/>
    </source>
</evidence>